<dbReference type="InterPro" id="IPR050091">
    <property type="entry name" value="PKS_NRPS_Biosynth_Enz"/>
</dbReference>
<dbReference type="Gene3D" id="3.40.366.10">
    <property type="entry name" value="Malonyl-Coenzyme A Acyl Carrier Protein, domain 2"/>
    <property type="match status" value="1"/>
</dbReference>
<sequence>MAAQEEGLTDDNGTVTRPSTVGQEAVIRKAYVDAGDLSFSDTTYFECHGTGTPVGDPIEVSAVGNVFASTRSGAPEDRLRIGSVKTNLGHTGGASAIAAVMKVVLSLEAEEIPPNFGVEMLNPNIDFNAAQVEVVRELTPWPKDKTRRASINSFGFGGANGHCIIDHVNEVMPTYVKIYRAPEVNGHGLNEPTANDFNHTHTNKQSRKMHRANTKVRQRVLLSFSAHNKHSLKSNIGALSTVISQWPLADIAYTLGRRRSKLAQRSYRVVDKDNIDEGLRLSKPVFTAPAQPAQVGFVFTGQGAQWHSMGAGLFEYRVFRASIEFLDYVLGYVLSTPHSWTLQDILSGNCAENFFQTPEISQVACTAVQIGMVDLLASWSVRPVGVLGHSSGEIAAAYASGRITAAEAITAAYFRGHAISRNSISGAMLAVSLGPKEAMEYLVEYEGVEIAAINSPESVTLSGDAESVLALSEMLSSKSVFNRLLRTGGNAYHSRHMTYIGRDYEDMLSIGLASVRKLQGDWKQSTNIQWVSSVMPNQDMSGIEITASYWTANLEGPVRFCDAVTSLVGSEGNQIDILVEIGPHPVVKGPIDQTLKSLDKLVPYVPSLKRKENNQLSILELAGTLFSLNVDIDLVSVNAVDSVDSERGCLAVDLPPYQYSYGPPIYHESRLSKDYRLRKKIRHDLLGSKISGSSRLYPQWRNILRIKDVPWLGHHRLIPEAVFPAAGYLTMAIEAAKRSYGEFSNPLEITGYSLRSVEIKAALRIPEDDRGIEVIFSMQVANTTTSDLPGWAHFSISTVNSDESEWSEHCTGSIKIEVFKPNEVEKIDDGGDWRVVDARSWYKKFEDIGLSYGPRFRLLSKIHGDPSKMMAMAELVSCTTSDTMEGGESEYPLHPAALDATFQLGLIACHGGQVKKAHTAFVPVHMSNIFLKNNIDQGQAHVVTARGELRGLRGAYIQLQMLNQAGDIVLDLDNLRCISYREPMSSDRVNSRAFSSPFARLVWKPDIRALNKAQCHRMFAPPTENVEKVVIVRDLNKLASLIVFDIYESHGRTQDDLTPSGNVGHFFSWVKRHASGDQTEFMTDARRLSSQARKQIIEDLTGVDILVNDGTLSALYETGLFMTSAYPQLFRILDSLGHANPNLRILELGAGTGGATRVVMKALSDSNGIKRYRDYTFTEISPGFLASAQESMKVFNDMIFSVLDIEQDSSKEGFEPVYDVVIASQTLHATRSISRTLRNCRKLLRPGGKLGKNETVLDTLRYLPYLRSNSQSYRLLVYWETIPIRYRDDTGSQEIYPLLSHCVYHNRSADREGINLILDTIEGTITEFSHVGYHITIPHEDYEALPEAEKWKAHRTSPITELLDSWTRWMLVPNPIDTDMSAHRAFGPAHQDDGQPQFQILGQLGNAVPQQYAPPHNPEALFRAGAFIPPIVQYAGVPQNEPLVCIVCQEKFNFRDLCLIMCGHPHCKDCLRRNASLALASNPFNPAKCCRVIPKESLHQFGALTHQELEQYSAKIEELTTPRGRLYCWACRAFIPAANRKKRVGECLEYGGCNHMSCVCGQDFCYLCGQVYGYVNHNCQQAHQQLQQQLQAQQAQQQITQQALLAQQLGQQL</sequence>
<dbReference type="PANTHER" id="PTHR43775:SF50">
    <property type="entry name" value="HIGHLY REDUCING POLYKETIDE SYNTHASE SRDA"/>
    <property type="match status" value="1"/>
</dbReference>
<feature type="coiled-coil region" evidence="5">
    <location>
        <begin position="1576"/>
        <end position="1603"/>
    </location>
</feature>
<evidence type="ECO:0000313" key="9">
    <source>
        <dbReference type="EMBL" id="KAF2968553.1"/>
    </source>
</evidence>
<dbReference type="InterPro" id="IPR016035">
    <property type="entry name" value="Acyl_Trfase/lysoPLipase"/>
</dbReference>
<feature type="region of interest" description="C-terminal hotdog fold" evidence="4">
    <location>
        <begin position="832"/>
        <end position="986"/>
    </location>
</feature>
<dbReference type="GO" id="GO:0044550">
    <property type="term" value="P:secondary metabolite biosynthetic process"/>
    <property type="evidence" value="ECO:0007669"/>
    <property type="project" value="TreeGrafter"/>
</dbReference>
<keyword evidence="5" id="KW-0175">Coiled coil</keyword>
<dbReference type="PROSITE" id="PS52004">
    <property type="entry name" value="KS3_2"/>
    <property type="match status" value="1"/>
</dbReference>
<keyword evidence="10" id="KW-1185">Reference proteome</keyword>
<dbReference type="CDD" id="cd22584">
    <property type="entry name" value="Rcat_RBR_unk"/>
    <property type="match status" value="1"/>
</dbReference>
<dbReference type="EMBL" id="WUBL01000049">
    <property type="protein sequence ID" value="KAF2968553.1"/>
    <property type="molecule type" value="Genomic_DNA"/>
</dbReference>
<dbReference type="SMART" id="SM00827">
    <property type="entry name" value="PKS_AT"/>
    <property type="match status" value="1"/>
</dbReference>
<keyword evidence="3" id="KW-0511">Multifunctional enzyme</keyword>
<dbReference type="Proteomes" id="UP000481858">
    <property type="component" value="Unassembled WGS sequence"/>
</dbReference>
<gene>
    <name evidence="9" type="ORF">GQX73_g5049</name>
</gene>
<dbReference type="Pfam" id="PF02801">
    <property type="entry name" value="Ketoacyl-synt_C"/>
    <property type="match status" value="1"/>
</dbReference>
<dbReference type="OrthoDB" id="329835at2759"/>
<dbReference type="InterPro" id="IPR049900">
    <property type="entry name" value="PKS_mFAS_DH"/>
</dbReference>
<dbReference type="InterPro" id="IPR016036">
    <property type="entry name" value="Malonyl_transacylase_ACP-bd"/>
</dbReference>
<dbReference type="InterPro" id="IPR013217">
    <property type="entry name" value="Methyltransf_12"/>
</dbReference>
<dbReference type="SMART" id="SM00825">
    <property type="entry name" value="PKS_KS"/>
    <property type="match status" value="1"/>
</dbReference>
<evidence type="ECO:0008006" key="11">
    <source>
        <dbReference type="Google" id="ProtNLM"/>
    </source>
</evidence>
<dbReference type="InterPro" id="IPR016039">
    <property type="entry name" value="Thiolase-like"/>
</dbReference>
<dbReference type="CDD" id="cd02440">
    <property type="entry name" value="AdoMet_MTases"/>
    <property type="match status" value="1"/>
</dbReference>
<dbReference type="Pfam" id="PF16197">
    <property type="entry name" value="KAsynt_C_assoc"/>
    <property type="match status" value="1"/>
</dbReference>
<evidence type="ECO:0000256" key="1">
    <source>
        <dbReference type="ARBA" id="ARBA00022450"/>
    </source>
</evidence>
<feature type="region of interest" description="Disordered" evidence="6">
    <location>
        <begin position="1"/>
        <end position="20"/>
    </location>
</feature>
<dbReference type="SUPFAM" id="SSF52151">
    <property type="entry name" value="FabD/lysophospholipase-like"/>
    <property type="match status" value="1"/>
</dbReference>
<dbReference type="InterPro" id="IPR020807">
    <property type="entry name" value="PKS_DH"/>
</dbReference>
<evidence type="ECO:0000256" key="6">
    <source>
        <dbReference type="SAM" id="MobiDB-lite"/>
    </source>
</evidence>
<dbReference type="GO" id="GO:0006633">
    <property type="term" value="P:fatty acid biosynthetic process"/>
    <property type="evidence" value="ECO:0007669"/>
    <property type="project" value="TreeGrafter"/>
</dbReference>
<dbReference type="InterPro" id="IPR049552">
    <property type="entry name" value="PKS_DH_N"/>
</dbReference>
<dbReference type="CDD" id="cd00833">
    <property type="entry name" value="PKS"/>
    <property type="match status" value="1"/>
</dbReference>
<dbReference type="Pfam" id="PF08242">
    <property type="entry name" value="Methyltransf_12"/>
    <property type="match status" value="1"/>
</dbReference>
<dbReference type="InterPro" id="IPR020841">
    <property type="entry name" value="PKS_Beta-ketoAc_synthase_dom"/>
</dbReference>
<feature type="active site" description="Proton donor; for dehydratase activity" evidence="4">
    <location>
        <position position="899"/>
    </location>
</feature>
<dbReference type="InterPro" id="IPR029063">
    <property type="entry name" value="SAM-dependent_MTases_sf"/>
</dbReference>
<feature type="region of interest" description="N-terminal hotdog fold" evidence="4">
    <location>
        <begin position="683"/>
        <end position="821"/>
    </location>
</feature>
<proteinExistence type="predicted"/>
<feature type="domain" description="Ketosynthase family 3 (KS3)" evidence="7">
    <location>
        <begin position="1"/>
        <end position="167"/>
    </location>
</feature>
<dbReference type="SUPFAM" id="SSF55048">
    <property type="entry name" value="Probable ACP-binding domain of malonyl-CoA ACP transacylase"/>
    <property type="match status" value="1"/>
</dbReference>
<accession>A0A7C8MU13</accession>
<keyword evidence="1" id="KW-0596">Phosphopantetheine</keyword>
<evidence type="ECO:0000256" key="3">
    <source>
        <dbReference type="ARBA" id="ARBA00023268"/>
    </source>
</evidence>
<dbReference type="InterPro" id="IPR042104">
    <property type="entry name" value="PKS_dehydratase_sf"/>
</dbReference>
<dbReference type="Pfam" id="PF14765">
    <property type="entry name" value="PS-DH"/>
    <property type="match status" value="1"/>
</dbReference>
<dbReference type="SUPFAM" id="SSF53335">
    <property type="entry name" value="S-adenosyl-L-methionine-dependent methyltransferases"/>
    <property type="match status" value="1"/>
</dbReference>
<dbReference type="InterPro" id="IPR032821">
    <property type="entry name" value="PKS_assoc"/>
</dbReference>
<dbReference type="InterPro" id="IPR014031">
    <property type="entry name" value="Ketoacyl_synth_C"/>
</dbReference>
<dbReference type="Pfam" id="PF00698">
    <property type="entry name" value="Acyl_transf_1"/>
    <property type="match status" value="1"/>
</dbReference>
<dbReference type="Pfam" id="PF21089">
    <property type="entry name" value="PKS_DH_N"/>
    <property type="match status" value="1"/>
</dbReference>
<evidence type="ECO:0000259" key="8">
    <source>
        <dbReference type="PROSITE" id="PS52019"/>
    </source>
</evidence>
<feature type="compositionally biased region" description="Basic residues" evidence="6">
    <location>
        <begin position="201"/>
        <end position="212"/>
    </location>
</feature>
<feature type="active site" description="Proton acceptor; for dehydratase activity" evidence="4">
    <location>
        <position position="715"/>
    </location>
</feature>
<dbReference type="PANTHER" id="PTHR43775">
    <property type="entry name" value="FATTY ACID SYNTHASE"/>
    <property type="match status" value="1"/>
</dbReference>
<dbReference type="Gene3D" id="1.20.120.1750">
    <property type="match status" value="1"/>
</dbReference>
<evidence type="ECO:0000256" key="2">
    <source>
        <dbReference type="ARBA" id="ARBA00022553"/>
    </source>
</evidence>
<dbReference type="GO" id="GO:0004312">
    <property type="term" value="F:fatty acid synthase activity"/>
    <property type="evidence" value="ECO:0007669"/>
    <property type="project" value="TreeGrafter"/>
</dbReference>
<keyword evidence="2" id="KW-0597">Phosphoprotein</keyword>
<comment type="caution">
    <text evidence="9">The sequence shown here is derived from an EMBL/GenBank/DDBJ whole genome shotgun (WGS) entry which is preliminary data.</text>
</comment>
<reference evidence="9 10" key="1">
    <citation type="submission" date="2019-12" db="EMBL/GenBank/DDBJ databases">
        <title>Draft genome sequence of the ascomycete Xylaria multiplex DSM 110363.</title>
        <authorList>
            <person name="Buettner E."/>
            <person name="Kellner H."/>
        </authorList>
    </citation>
    <scope>NUCLEOTIDE SEQUENCE [LARGE SCALE GENOMIC DNA]</scope>
    <source>
        <strain evidence="9 10">DSM 110363</strain>
    </source>
</reference>
<dbReference type="Gene3D" id="3.40.50.150">
    <property type="entry name" value="Vaccinia Virus protein VP39"/>
    <property type="match status" value="1"/>
</dbReference>
<name>A0A7C8MU13_9PEZI</name>
<organism evidence="9 10">
    <name type="scientific">Xylaria multiplex</name>
    <dbReference type="NCBI Taxonomy" id="323545"/>
    <lineage>
        <taxon>Eukaryota</taxon>
        <taxon>Fungi</taxon>
        <taxon>Dikarya</taxon>
        <taxon>Ascomycota</taxon>
        <taxon>Pezizomycotina</taxon>
        <taxon>Sordariomycetes</taxon>
        <taxon>Xylariomycetidae</taxon>
        <taxon>Xylariales</taxon>
        <taxon>Xylariaceae</taxon>
        <taxon>Xylaria</taxon>
    </lineage>
</organism>
<evidence type="ECO:0000313" key="10">
    <source>
        <dbReference type="Proteomes" id="UP000481858"/>
    </source>
</evidence>
<dbReference type="InParanoid" id="A0A7C8MU13"/>
<feature type="region of interest" description="Disordered" evidence="6">
    <location>
        <begin position="189"/>
        <end position="212"/>
    </location>
</feature>
<dbReference type="PROSITE" id="PS52019">
    <property type="entry name" value="PKS_MFAS_DH"/>
    <property type="match status" value="1"/>
</dbReference>
<dbReference type="InterPro" id="IPR049551">
    <property type="entry name" value="PKS_DH_C"/>
</dbReference>
<dbReference type="Gene3D" id="3.10.129.110">
    <property type="entry name" value="Polyketide synthase dehydratase"/>
    <property type="match status" value="1"/>
</dbReference>
<protein>
    <recommendedName>
        <fullName evidence="11">Carrier domain-containing protein</fullName>
    </recommendedName>
</protein>
<feature type="domain" description="PKS/mFAS DH" evidence="8">
    <location>
        <begin position="683"/>
        <end position="986"/>
    </location>
</feature>
<evidence type="ECO:0000256" key="5">
    <source>
        <dbReference type="SAM" id="Coils"/>
    </source>
</evidence>
<feature type="compositionally biased region" description="Polar residues" evidence="6">
    <location>
        <begin position="11"/>
        <end position="20"/>
    </location>
</feature>
<dbReference type="InterPro" id="IPR001227">
    <property type="entry name" value="Ac_transferase_dom_sf"/>
</dbReference>
<dbReference type="SUPFAM" id="SSF53901">
    <property type="entry name" value="Thiolase-like"/>
    <property type="match status" value="1"/>
</dbReference>
<dbReference type="InterPro" id="IPR014043">
    <property type="entry name" value="Acyl_transferase_dom"/>
</dbReference>
<dbReference type="Gene3D" id="3.40.47.10">
    <property type="match status" value="1"/>
</dbReference>
<dbReference type="SMART" id="SM00826">
    <property type="entry name" value="PKS_DH"/>
    <property type="match status" value="1"/>
</dbReference>
<evidence type="ECO:0000259" key="7">
    <source>
        <dbReference type="PROSITE" id="PS52004"/>
    </source>
</evidence>
<evidence type="ECO:0000256" key="4">
    <source>
        <dbReference type="PROSITE-ProRule" id="PRU01363"/>
    </source>
</evidence>